<dbReference type="SUPFAM" id="SSF55031">
    <property type="entry name" value="Bacterial exopeptidase dimerisation domain"/>
    <property type="match status" value="1"/>
</dbReference>
<evidence type="ECO:0000259" key="4">
    <source>
        <dbReference type="Pfam" id="PF07687"/>
    </source>
</evidence>
<dbReference type="Pfam" id="PF07687">
    <property type="entry name" value="M20_dimer"/>
    <property type="match status" value="1"/>
</dbReference>
<keyword evidence="2 5" id="KW-0378">Hydrolase</keyword>
<evidence type="ECO:0000256" key="3">
    <source>
        <dbReference type="NCBIfam" id="TIGR01900"/>
    </source>
</evidence>
<dbReference type="GO" id="GO:0009089">
    <property type="term" value="P:lysine biosynthetic process via diaminopimelate"/>
    <property type="evidence" value="ECO:0007669"/>
    <property type="project" value="UniProtKB-UniRule"/>
</dbReference>
<dbReference type="GO" id="GO:0008777">
    <property type="term" value="F:acetylornithine deacetylase activity"/>
    <property type="evidence" value="ECO:0007669"/>
    <property type="project" value="TreeGrafter"/>
</dbReference>
<name>A0A6J4NL12_9ACTN</name>
<dbReference type="PANTHER" id="PTHR43808">
    <property type="entry name" value="ACETYLORNITHINE DEACETYLASE"/>
    <property type="match status" value="1"/>
</dbReference>
<feature type="non-terminal residue" evidence="5">
    <location>
        <position position="298"/>
    </location>
</feature>
<gene>
    <name evidence="5" type="ORF">AVDCRST_MAG01-01-487</name>
</gene>
<reference evidence="5" key="1">
    <citation type="submission" date="2020-02" db="EMBL/GenBank/DDBJ databases">
        <authorList>
            <person name="Meier V. D."/>
        </authorList>
    </citation>
    <scope>NUCLEOTIDE SEQUENCE</scope>
    <source>
        <strain evidence="5">AVDCRST_MAG01</strain>
    </source>
</reference>
<evidence type="ECO:0000256" key="1">
    <source>
        <dbReference type="ARBA" id="ARBA00022723"/>
    </source>
</evidence>
<dbReference type="InterPro" id="IPR036264">
    <property type="entry name" value="Bact_exopeptidase_dim_dom"/>
</dbReference>
<dbReference type="EC" id="3.5.1.18" evidence="3"/>
<dbReference type="AlphaFoldDB" id="A0A6J4NL12"/>
<keyword evidence="1" id="KW-0479">Metal-binding</keyword>
<protein>
    <recommendedName>
        <fullName evidence="3">Succinyl-diaminopimelate desuccinylase</fullName>
        <ecNumber evidence="3">3.5.1.18</ecNumber>
    </recommendedName>
</protein>
<feature type="domain" description="Peptidase M20 dimerisation" evidence="4">
    <location>
        <begin position="167"/>
        <end position="268"/>
    </location>
</feature>
<organism evidence="5">
    <name type="scientific">uncultured Rubrobacteraceae bacterium</name>
    <dbReference type="NCBI Taxonomy" id="349277"/>
    <lineage>
        <taxon>Bacteria</taxon>
        <taxon>Bacillati</taxon>
        <taxon>Actinomycetota</taxon>
        <taxon>Rubrobacteria</taxon>
        <taxon>Rubrobacterales</taxon>
        <taxon>Rubrobacteraceae</taxon>
        <taxon>environmental samples</taxon>
    </lineage>
</organism>
<accession>A0A6J4NL12</accession>
<dbReference type="Gene3D" id="3.30.70.360">
    <property type="match status" value="1"/>
</dbReference>
<dbReference type="GO" id="GO:0009014">
    <property type="term" value="F:succinyl-diaminopimelate desuccinylase activity"/>
    <property type="evidence" value="ECO:0007669"/>
    <property type="project" value="UniProtKB-UniRule"/>
</dbReference>
<evidence type="ECO:0000256" key="2">
    <source>
        <dbReference type="ARBA" id="ARBA00022801"/>
    </source>
</evidence>
<dbReference type="GO" id="GO:0006526">
    <property type="term" value="P:L-arginine biosynthetic process"/>
    <property type="evidence" value="ECO:0007669"/>
    <property type="project" value="TreeGrafter"/>
</dbReference>
<evidence type="ECO:0000313" key="5">
    <source>
        <dbReference type="EMBL" id="CAA9390799.1"/>
    </source>
</evidence>
<dbReference type="GO" id="GO:0046872">
    <property type="term" value="F:metal ion binding"/>
    <property type="evidence" value="ECO:0007669"/>
    <property type="project" value="UniProtKB-KW"/>
</dbReference>
<dbReference type="SUPFAM" id="SSF53187">
    <property type="entry name" value="Zn-dependent exopeptidases"/>
    <property type="match status" value="1"/>
</dbReference>
<proteinExistence type="predicted"/>
<dbReference type="PANTHER" id="PTHR43808:SF31">
    <property type="entry name" value="N-ACETYL-L-CITRULLINE DEACETYLASE"/>
    <property type="match status" value="1"/>
</dbReference>
<dbReference type="NCBIfam" id="TIGR01900">
    <property type="entry name" value="dapE-gram_pos"/>
    <property type="match status" value="1"/>
</dbReference>
<dbReference type="Gene3D" id="3.40.630.10">
    <property type="entry name" value="Zn peptidases"/>
    <property type="match status" value="1"/>
</dbReference>
<dbReference type="EMBL" id="CADCUW010000077">
    <property type="protein sequence ID" value="CAA9390799.1"/>
    <property type="molecule type" value="Genomic_DNA"/>
</dbReference>
<dbReference type="InterPro" id="IPR010174">
    <property type="entry name" value="Succinyl-DAP_deSuclase_DapE"/>
</dbReference>
<sequence>MRERLLESLLFFLERPSVTGEERGLCDDLEARIDEASGWEVQRISNNLMVRRREPDPSRQRVVFAGHLDTVPQPEEPIEVRVEGDVVYGRGASDMKAGDAVMLALLESFDWNAGRFEPVFVFYEREEGPYAENGLEAVFAGSPWVLEANLAIVPEPTEGALEVGCVGTCQVEVTFRGKASHAARPWQGENAITKAGRFLAALHERPANEVVVDGLPFYEVLTPTTARGGRTKNVVPDSFWINVNHRFAPGKDVEDVKRLFDELLGDEATYEIPDYAPSGSVDLDNPLMRELIETGLEV</sequence>
<dbReference type="InterPro" id="IPR011650">
    <property type="entry name" value="Peptidase_M20_dimer"/>
</dbReference>
<dbReference type="InterPro" id="IPR050072">
    <property type="entry name" value="Peptidase_M20A"/>
</dbReference>